<dbReference type="PANTHER" id="PTHR34802:SF1">
    <property type="entry name" value="CHORISMATE SYNTHASE"/>
    <property type="match status" value="1"/>
</dbReference>
<keyword evidence="3" id="KW-1185">Reference proteome</keyword>
<protein>
    <submittedName>
        <fullName evidence="2">Uncharacterized protein</fullName>
    </submittedName>
</protein>
<comment type="caution">
    <text evidence="2">The sequence shown here is derived from an EMBL/GenBank/DDBJ whole genome shotgun (WGS) entry which is preliminary data.</text>
</comment>
<organism evidence="2 3">
    <name type="scientific">Miscanthus lutarioriparius</name>
    <dbReference type="NCBI Taxonomy" id="422564"/>
    <lineage>
        <taxon>Eukaryota</taxon>
        <taxon>Viridiplantae</taxon>
        <taxon>Streptophyta</taxon>
        <taxon>Embryophyta</taxon>
        <taxon>Tracheophyta</taxon>
        <taxon>Spermatophyta</taxon>
        <taxon>Magnoliopsida</taxon>
        <taxon>Liliopsida</taxon>
        <taxon>Poales</taxon>
        <taxon>Poaceae</taxon>
        <taxon>PACMAD clade</taxon>
        <taxon>Panicoideae</taxon>
        <taxon>Andropogonodae</taxon>
        <taxon>Andropogoneae</taxon>
        <taxon>Saccharinae</taxon>
        <taxon>Miscanthus</taxon>
    </lineage>
</organism>
<sequence length="273" mass="29367">MATVHGAHGRPGAATAALLLPLPPAPHTACPVPPLSPLRSLPLSPDAAWATAASRSENQYRSNWPKTEHDGLLGSGGFPRPSGYAGQLPSKDRGTVPQQNRTSERSLAPRPYKAAPFSRKDIDSMNDETFGSSKLSNEDTIEEERKRVVIFSYCNIKHPCLSPLQSSILSHIALYAASLELMRKEQHKAMHGKKDGPDILKQNPSDDIISWLQTSAAEANAKTKNEELNGSLVCSYQQDTTKPSSVLLAPAAMPLVLPSFANALAQETSATVI</sequence>
<dbReference type="Proteomes" id="UP000604825">
    <property type="component" value="Unassembled WGS sequence"/>
</dbReference>
<dbReference type="PANTHER" id="PTHR34802">
    <property type="entry name" value="CHORISMATE SYNTHASE"/>
    <property type="match status" value="1"/>
</dbReference>
<evidence type="ECO:0000256" key="1">
    <source>
        <dbReference type="SAM" id="MobiDB-lite"/>
    </source>
</evidence>
<reference evidence="2" key="1">
    <citation type="submission" date="2020-10" db="EMBL/GenBank/DDBJ databases">
        <authorList>
            <person name="Han B."/>
            <person name="Lu T."/>
            <person name="Zhao Q."/>
            <person name="Huang X."/>
            <person name="Zhao Y."/>
        </authorList>
    </citation>
    <scope>NUCLEOTIDE SEQUENCE</scope>
</reference>
<feature type="compositionally biased region" description="Polar residues" evidence="1">
    <location>
        <begin position="53"/>
        <end position="65"/>
    </location>
</feature>
<dbReference type="EMBL" id="CAJGYO010000012">
    <property type="protein sequence ID" value="CAD6263137.1"/>
    <property type="molecule type" value="Genomic_DNA"/>
</dbReference>
<accession>A0A811R1H0</accession>
<gene>
    <name evidence="2" type="ORF">NCGR_LOCUS46457</name>
</gene>
<proteinExistence type="predicted"/>
<dbReference type="OrthoDB" id="1923709at2759"/>
<name>A0A811R1H0_9POAL</name>
<dbReference type="AlphaFoldDB" id="A0A811R1H0"/>
<evidence type="ECO:0000313" key="2">
    <source>
        <dbReference type="EMBL" id="CAD6263137.1"/>
    </source>
</evidence>
<evidence type="ECO:0000313" key="3">
    <source>
        <dbReference type="Proteomes" id="UP000604825"/>
    </source>
</evidence>
<feature type="region of interest" description="Disordered" evidence="1">
    <location>
        <begin position="50"/>
        <end position="113"/>
    </location>
</feature>